<dbReference type="RefSeq" id="WP_380569021.1">
    <property type="nucleotide sequence ID" value="NZ_JBEUKS010000023.1"/>
</dbReference>
<dbReference type="PANTHER" id="PTHR37313">
    <property type="entry name" value="UPF0749 PROTEIN RV1825"/>
    <property type="match status" value="1"/>
</dbReference>
<dbReference type="PANTHER" id="PTHR37313:SF1">
    <property type="entry name" value="UPF0749 PROTEIN RV1823"/>
    <property type="match status" value="1"/>
</dbReference>
<evidence type="ECO:0000256" key="1">
    <source>
        <dbReference type="ARBA" id="ARBA00009108"/>
    </source>
</evidence>
<dbReference type="Proteomes" id="UP001592581">
    <property type="component" value="Unassembled WGS sequence"/>
</dbReference>
<evidence type="ECO:0000313" key="5">
    <source>
        <dbReference type="Proteomes" id="UP001592581"/>
    </source>
</evidence>
<protein>
    <submittedName>
        <fullName evidence="4">DUF881 domain-containing protein</fullName>
    </submittedName>
</protein>
<evidence type="ECO:0000256" key="2">
    <source>
        <dbReference type="SAM" id="Coils"/>
    </source>
</evidence>
<dbReference type="InterPro" id="IPR010273">
    <property type="entry name" value="DUF881"/>
</dbReference>
<sequence length="283" mass="29270">MSLLTNVMEHALDDGYADAARSRGQYGTSRMPGTLRGKLFLGGGLLLAALVLTVGAVQVRASAPVAAQERQELIARVGTAQANADQVQQEIDKDRAQLKRLQQQAKADGAGGSGSTAQLQQLQLVTGVGAAYGPGIRLVLDDAVSAGTDGGDNPRTAAGFSDTGRVRDRDVQLVVNALWQSGAEGVAINGQRLTALSAIRAAGDAILVDNHPLVLPYTVDAIGGSGMESGFQQNVDGGVYLEQLKADYAIRYSISSEDRVDLPAAARSGLQYATPSGRGGATP</sequence>
<feature type="coiled-coil region" evidence="2">
    <location>
        <begin position="70"/>
        <end position="104"/>
    </location>
</feature>
<keyword evidence="5" id="KW-1185">Reference proteome</keyword>
<keyword evidence="3" id="KW-1133">Transmembrane helix</keyword>
<dbReference type="EMBL" id="JBEUKS010000023">
    <property type="protein sequence ID" value="MFC1444247.1"/>
    <property type="molecule type" value="Genomic_DNA"/>
</dbReference>
<keyword evidence="3" id="KW-0812">Transmembrane</keyword>
<dbReference type="Gene3D" id="3.30.70.1880">
    <property type="entry name" value="Protein of unknown function DUF881"/>
    <property type="match status" value="1"/>
</dbReference>
<dbReference type="Pfam" id="PF05949">
    <property type="entry name" value="DUF881"/>
    <property type="match status" value="1"/>
</dbReference>
<evidence type="ECO:0000313" key="4">
    <source>
        <dbReference type="EMBL" id="MFC1444247.1"/>
    </source>
</evidence>
<organism evidence="4 5">
    <name type="scientific">Streptacidiphilus jeojiensis</name>
    <dbReference type="NCBI Taxonomy" id="3229225"/>
    <lineage>
        <taxon>Bacteria</taxon>
        <taxon>Bacillati</taxon>
        <taxon>Actinomycetota</taxon>
        <taxon>Actinomycetes</taxon>
        <taxon>Kitasatosporales</taxon>
        <taxon>Streptomycetaceae</taxon>
        <taxon>Streptacidiphilus</taxon>
    </lineage>
</organism>
<comment type="caution">
    <text evidence="4">The sequence shown here is derived from an EMBL/GenBank/DDBJ whole genome shotgun (WGS) entry which is preliminary data.</text>
</comment>
<feature type="transmembrane region" description="Helical" evidence="3">
    <location>
        <begin position="39"/>
        <end position="59"/>
    </location>
</feature>
<accession>A0ABV6Y1X5</accession>
<gene>
    <name evidence="4" type="ORF">ABUW04_39070</name>
</gene>
<name>A0ABV6Y1X5_9ACTN</name>
<comment type="similarity">
    <text evidence="1">Belongs to the UPF0749 family.</text>
</comment>
<keyword evidence="2" id="KW-0175">Coiled coil</keyword>
<keyword evidence="3" id="KW-0472">Membrane</keyword>
<reference evidence="4 5" key="1">
    <citation type="submission" date="2024-06" db="EMBL/GenBank/DDBJ databases">
        <authorList>
            <person name="Lee S.D."/>
        </authorList>
    </citation>
    <scope>NUCLEOTIDE SEQUENCE [LARGE SCALE GENOMIC DNA]</scope>
    <source>
        <strain evidence="4 5">N1-10</strain>
    </source>
</reference>
<proteinExistence type="inferred from homology"/>
<evidence type="ECO:0000256" key="3">
    <source>
        <dbReference type="SAM" id="Phobius"/>
    </source>
</evidence>